<feature type="compositionally biased region" description="Polar residues" evidence="1">
    <location>
        <begin position="65"/>
        <end position="75"/>
    </location>
</feature>
<feature type="compositionally biased region" description="Polar residues" evidence="1">
    <location>
        <begin position="933"/>
        <end position="965"/>
    </location>
</feature>
<feature type="region of interest" description="Disordered" evidence="1">
    <location>
        <begin position="294"/>
        <end position="342"/>
    </location>
</feature>
<feature type="region of interest" description="Disordered" evidence="1">
    <location>
        <begin position="929"/>
        <end position="965"/>
    </location>
</feature>
<keyword evidence="2" id="KW-1185">Reference proteome</keyword>
<feature type="region of interest" description="Disordered" evidence="1">
    <location>
        <begin position="361"/>
        <end position="380"/>
    </location>
</feature>
<protein>
    <submittedName>
        <fullName evidence="3">Uncharacterized protein</fullName>
    </submittedName>
</protein>
<dbReference type="RefSeq" id="XP_011309932.1">
    <property type="nucleotide sequence ID" value="XM_011311630.1"/>
</dbReference>
<feature type="compositionally biased region" description="Polar residues" evidence="1">
    <location>
        <begin position="640"/>
        <end position="652"/>
    </location>
</feature>
<name>A0A9R1THW5_9HYME</name>
<feature type="region of interest" description="Disordered" evidence="1">
    <location>
        <begin position="554"/>
        <end position="652"/>
    </location>
</feature>
<feature type="compositionally biased region" description="Polar residues" evidence="1">
    <location>
        <begin position="295"/>
        <end position="333"/>
    </location>
</feature>
<reference evidence="3" key="1">
    <citation type="submission" date="2025-08" db="UniProtKB">
        <authorList>
            <consortium name="RefSeq"/>
        </authorList>
    </citation>
    <scope>IDENTIFICATION</scope>
</reference>
<feature type="compositionally biased region" description="Polar residues" evidence="1">
    <location>
        <begin position="611"/>
        <end position="627"/>
    </location>
</feature>
<gene>
    <name evidence="3" type="primary">LOC105270595</name>
</gene>
<evidence type="ECO:0000313" key="2">
    <source>
        <dbReference type="Proteomes" id="UP000694866"/>
    </source>
</evidence>
<sequence length="965" mass="108576">MRQEKREQRKNRPDRELAPNDTFHSTILAGNVETAWAGPSQISSDSYYSAEALDDSVIAHRNIETNSATANSESPTGGLDMELNDSKSRDTNHNIDSIPEADVLSESPPIISEKQEKTSYMRFFLEKLSREIDSSPPSTTTKSANLMRGLAISFAKNREEFTDKLMTIIEETDLNICHHSEEKSLGNLSRLTTEFRKACKYIKNNSMIMDESMPPEMFKSPTDVLKTIIPRSPATLRVSNLSPKERKAVDIRTPRQENQKHVKKVYRKTPKNISENAQRSNRSPLCIATLKRANGTPQNYKNSSPIPQNSCKISDTLSNKSPHGNITPKNSKGTPKVLPPTPKYAGYNDSFTYWEDYAHQTATPESESKKRDLRKSKSVPDIKAQLESARIKRTAAIQFCSLEDSPPSSLYNIPRKTFAENVLYDTFDSHPGHDSNLPESVLEEVMKKRLRCYETEKRMRAIDATSISPDDTYQNDTVLEYLQLVTRSSDYHKYLIENKDVIQKAVKKIEEKRTGQKKITKSLVTPRKLDTAKNVRSAMSDLKRPAFVVNFRRRSPGAVRKSPNAKSPVSSKQKETSLYLRGLSAKKTTSASTSSVRHPTTPRITNRKLALTNSTPNLAFTPKSTPSRLRLTSEARTPARTLSNAKKTPSTLSIARTPAKINRKDERQVNSVKVQSKLFEARTPVRSKSSQNLPAFVVTPATPATKRTRDKNTSQNCNTSRVTNKLVQTSKTEKKPAITYRPGKVFNTPAKAEEKTCSFFATPNNIQKSSILSKRGKFFETPVSSAQKEKPKITPASKIKKPLLGRAANKDYDTIRSPVSEYIKSTDPKLFQNIRSHDDKFLLTPKGKRTATSGETLRIKLGKNVKEKKSQRESENDENIPDTQLDSFPKVIYQPSTIVHDIDCSPSPKLRGGQKVLREINDRRVVIRHEGRIQNSQSDQSIHISKPAQKSNYVGHSQTAKKPFK</sequence>
<dbReference type="KEGG" id="fas:105270595"/>
<feature type="compositionally biased region" description="Basic and acidic residues" evidence="1">
    <location>
        <begin position="865"/>
        <end position="874"/>
    </location>
</feature>
<dbReference type="AlphaFoldDB" id="A0A9R1THW5"/>
<organism evidence="2 3">
    <name type="scientific">Fopius arisanus</name>
    <dbReference type="NCBI Taxonomy" id="64838"/>
    <lineage>
        <taxon>Eukaryota</taxon>
        <taxon>Metazoa</taxon>
        <taxon>Ecdysozoa</taxon>
        <taxon>Arthropoda</taxon>
        <taxon>Hexapoda</taxon>
        <taxon>Insecta</taxon>
        <taxon>Pterygota</taxon>
        <taxon>Neoptera</taxon>
        <taxon>Endopterygota</taxon>
        <taxon>Hymenoptera</taxon>
        <taxon>Apocrita</taxon>
        <taxon>Ichneumonoidea</taxon>
        <taxon>Braconidae</taxon>
        <taxon>Opiinae</taxon>
        <taxon>Fopius</taxon>
    </lineage>
</organism>
<proteinExistence type="predicted"/>
<accession>A0A9R1THW5</accession>
<feature type="compositionally biased region" description="Basic and acidic residues" evidence="1">
    <location>
        <begin position="84"/>
        <end position="93"/>
    </location>
</feature>
<feature type="compositionally biased region" description="Low complexity" evidence="1">
    <location>
        <begin position="585"/>
        <end position="595"/>
    </location>
</feature>
<feature type="compositionally biased region" description="Basic and acidic residues" evidence="1">
    <location>
        <begin position="1"/>
        <end position="18"/>
    </location>
</feature>
<dbReference type="GeneID" id="105270595"/>
<feature type="region of interest" description="Disordered" evidence="1">
    <location>
        <begin position="65"/>
        <end position="94"/>
    </location>
</feature>
<feature type="region of interest" description="Disordered" evidence="1">
    <location>
        <begin position="865"/>
        <end position="884"/>
    </location>
</feature>
<evidence type="ECO:0000313" key="3">
    <source>
        <dbReference type="RefSeq" id="XP_011309932.1"/>
    </source>
</evidence>
<dbReference type="OrthoDB" id="7696562at2759"/>
<evidence type="ECO:0000256" key="1">
    <source>
        <dbReference type="SAM" id="MobiDB-lite"/>
    </source>
</evidence>
<feature type="region of interest" description="Disordered" evidence="1">
    <location>
        <begin position="1"/>
        <end position="26"/>
    </location>
</feature>
<dbReference type="Proteomes" id="UP000694866">
    <property type="component" value="Unplaced"/>
</dbReference>